<organism evidence="2 3">
    <name type="scientific">Rathayibacter rubneri</name>
    <dbReference type="NCBI Taxonomy" id="2950106"/>
    <lineage>
        <taxon>Bacteria</taxon>
        <taxon>Bacillati</taxon>
        <taxon>Actinomycetota</taxon>
        <taxon>Actinomycetes</taxon>
        <taxon>Micrococcales</taxon>
        <taxon>Microbacteriaceae</taxon>
        <taxon>Rathayibacter</taxon>
    </lineage>
</organism>
<comment type="caution">
    <text evidence="2">The sequence shown here is derived from an EMBL/GenBank/DDBJ whole genome shotgun (WGS) entry which is preliminary data.</text>
</comment>
<dbReference type="RefSeq" id="WP_251943264.1">
    <property type="nucleotide sequence ID" value="NZ_JAMRYM010000003.1"/>
</dbReference>
<evidence type="ECO:0000313" key="2">
    <source>
        <dbReference type="EMBL" id="MCM6761237.1"/>
    </source>
</evidence>
<dbReference type="SUPFAM" id="SSF53697">
    <property type="entry name" value="SIS domain"/>
    <property type="match status" value="1"/>
</dbReference>
<dbReference type="GO" id="GO:1901135">
    <property type="term" value="P:carbohydrate derivative metabolic process"/>
    <property type="evidence" value="ECO:0007669"/>
    <property type="project" value="InterPro"/>
</dbReference>
<keyword evidence="3" id="KW-1185">Reference proteome</keyword>
<dbReference type="InterPro" id="IPR046348">
    <property type="entry name" value="SIS_dom_sf"/>
</dbReference>
<dbReference type="PROSITE" id="PS51464">
    <property type="entry name" value="SIS"/>
    <property type="match status" value="1"/>
</dbReference>
<dbReference type="GO" id="GO:0097367">
    <property type="term" value="F:carbohydrate derivative binding"/>
    <property type="evidence" value="ECO:0007669"/>
    <property type="project" value="InterPro"/>
</dbReference>
<reference evidence="2" key="1">
    <citation type="submission" date="2022-06" db="EMBL/GenBank/DDBJ databases">
        <title>Whole genome shotgun sequencing (WGS) of Rathayibacter sp. ZW T2_19, isolated from stored onions (Allium cepa).</title>
        <authorList>
            <person name="Stoll D.A."/>
            <person name="Huch M."/>
        </authorList>
    </citation>
    <scope>NUCLEOTIDE SEQUENCE</scope>
    <source>
        <strain evidence="2">ZW T2_19</strain>
    </source>
</reference>
<evidence type="ECO:0000313" key="3">
    <source>
        <dbReference type="Proteomes" id="UP001155240"/>
    </source>
</evidence>
<name>A0A9X2DU45_9MICO</name>
<dbReference type="Pfam" id="PF01380">
    <property type="entry name" value="SIS"/>
    <property type="match status" value="1"/>
</dbReference>
<gene>
    <name evidence="2" type="ORF">NB037_02285</name>
</gene>
<evidence type="ECO:0000259" key="1">
    <source>
        <dbReference type="PROSITE" id="PS51464"/>
    </source>
</evidence>
<dbReference type="CDD" id="cd05014">
    <property type="entry name" value="SIS_Kpsf"/>
    <property type="match status" value="1"/>
</dbReference>
<dbReference type="InterPro" id="IPR001347">
    <property type="entry name" value="SIS_dom"/>
</dbReference>
<dbReference type="InterPro" id="IPR050986">
    <property type="entry name" value="GutQ/KpsF_isomerases"/>
</dbReference>
<dbReference type="PANTHER" id="PTHR42745:SF1">
    <property type="entry name" value="ARABINOSE 5-PHOSPHATE ISOMERASE KDSD"/>
    <property type="match status" value="1"/>
</dbReference>
<dbReference type="Proteomes" id="UP001155240">
    <property type="component" value="Unassembled WGS sequence"/>
</dbReference>
<dbReference type="AlphaFoldDB" id="A0A9X2DU45"/>
<proteinExistence type="predicted"/>
<feature type="domain" description="SIS" evidence="1">
    <location>
        <begin position="37"/>
        <end position="180"/>
    </location>
</feature>
<dbReference type="PANTHER" id="PTHR42745">
    <property type="match status" value="1"/>
</dbReference>
<dbReference type="EMBL" id="JAMRYM010000003">
    <property type="protein sequence ID" value="MCM6761237.1"/>
    <property type="molecule type" value="Genomic_DNA"/>
</dbReference>
<dbReference type="Gene3D" id="3.40.50.10490">
    <property type="entry name" value="Glucose-6-phosphate isomerase like protein, domain 1"/>
    <property type="match status" value="1"/>
</dbReference>
<sequence>MTEAISSVIEAARVLVQAESDAVRSIADQIDENLVLTASAIGDSVGRVIVTGVGTSGFIARRAAHLFSVTGTPAFFLHPTEALHGSLGAVSADDVVIALSKGGSSAEVNDLVDRARTIGATVVALTSAPTSVLAEVADITVVLRTPDEADPGAVIAMGSTLAYGAWLDALALVLMRTRQYSWESVRFSHPGGAVGQCDSLPAPVPPLALP</sequence>
<dbReference type="InterPro" id="IPR035474">
    <property type="entry name" value="SIS_Kpsf"/>
</dbReference>
<accession>A0A9X2DU45</accession>
<protein>
    <submittedName>
        <fullName evidence="2">SIS domain-containing protein</fullName>
    </submittedName>
</protein>